<reference evidence="1 2" key="1">
    <citation type="submission" date="2019-05" db="EMBL/GenBank/DDBJ databases">
        <title>Another draft genome of Portunus trituberculatus and its Hox gene families provides insights of decapod evolution.</title>
        <authorList>
            <person name="Jeong J.-H."/>
            <person name="Song I."/>
            <person name="Kim S."/>
            <person name="Choi T."/>
            <person name="Kim D."/>
            <person name="Ryu S."/>
            <person name="Kim W."/>
        </authorList>
    </citation>
    <scope>NUCLEOTIDE SEQUENCE [LARGE SCALE GENOMIC DNA]</scope>
    <source>
        <tissue evidence="1">Muscle</tissue>
    </source>
</reference>
<protein>
    <submittedName>
        <fullName evidence="1">Uncharacterized protein</fullName>
    </submittedName>
</protein>
<dbReference type="EMBL" id="VSRR010006897">
    <property type="protein sequence ID" value="MPC45796.1"/>
    <property type="molecule type" value="Genomic_DNA"/>
</dbReference>
<name>A0A5B7FK09_PORTR</name>
<proteinExistence type="predicted"/>
<accession>A0A5B7FK09</accession>
<gene>
    <name evidence="1" type="ORF">E2C01_039501</name>
</gene>
<comment type="caution">
    <text evidence="1">The sequence shown here is derived from an EMBL/GenBank/DDBJ whole genome shotgun (WGS) entry which is preliminary data.</text>
</comment>
<sequence length="54" mass="5932">MFSSALCGGVEQVIDYSRKLETASLYSPHVLQGGSGSSGKVFRFIHRRCALPWT</sequence>
<dbReference type="Proteomes" id="UP000324222">
    <property type="component" value="Unassembled WGS sequence"/>
</dbReference>
<evidence type="ECO:0000313" key="1">
    <source>
        <dbReference type="EMBL" id="MPC45796.1"/>
    </source>
</evidence>
<evidence type="ECO:0000313" key="2">
    <source>
        <dbReference type="Proteomes" id="UP000324222"/>
    </source>
</evidence>
<keyword evidence="2" id="KW-1185">Reference proteome</keyword>
<organism evidence="1 2">
    <name type="scientific">Portunus trituberculatus</name>
    <name type="common">Swimming crab</name>
    <name type="synonym">Neptunus trituberculatus</name>
    <dbReference type="NCBI Taxonomy" id="210409"/>
    <lineage>
        <taxon>Eukaryota</taxon>
        <taxon>Metazoa</taxon>
        <taxon>Ecdysozoa</taxon>
        <taxon>Arthropoda</taxon>
        <taxon>Crustacea</taxon>
        <taxon>Multicrustacea</taxon>
        <taxon>Malacostraca</taxon>
        <taxon>Eumalacostraca</taxon>
        <taxon>Eucarida</taxon>
        <taxon>Decapoda</taxon>
        <taxon>Pleocyemata</taxon>
        <taxon>Brachyura</taxon>
        <taxon>Eubrachyura</taxon>
        <taxon>Portunoidea</taxon>
        <taxon>Portunidae</taxon>
        <taxon>Portuninae</taxon>
        <taxon>Portunus</taxon>
    </lineage>
</organism>
<dbReference type="AlphaFoldDB" id="A0A5B7FK09"/>